<dbReference type="HOGENOM" id="CLU_295463_0_0_1"/>
<evidence type="ECO:0000259" key="2">
    <source>
        <dbReference type="PROSITE" id="PS50878"/>
    </source>
</evidence>
<evidence type="ECO:0000313" key="4">
    <source>
        <dbReference type="Proteomes" id="UP000027456"/>
    </source>
</evidence>
<dbReference type="PANTHER" id="PTHR33481">
    <property type="entry name" value="REVERSE TRANSCRIPTASE"/>
    <property type="match status" value="1"/>
</dbReference>
<dbReference type="PANTHER" id="PTHR33481:SF1">
    <property type="entry name" value="ENDONUCLEASE_EXONUCLEASE_PHOSPHATASE DOMAIN-CONTAINING PROTEIN-RELATED"/>
    <property type="match status" value="1"/>
</dbReference>
<dbReference type="GO" id="GO:0003964">
    <property type="term" value="F:RNA-directed DNA polymerase activity"/>
    <property type="evidence" value="ECO:0007669"/>
    <property type="project" value="UniProtKB-KW"/>
</dbReference>
<gene>
    <name evidence="3" type="ORF">V565_129370</name>
</gene>
<protein>
    <submittedName>
        <fullName evidence="3">Reverse transcriptase</fullName>
    </submittedName>
</protein>
<dbReference type="Proteomes" id="UP000027456">
    <property type="component" value="Unassembled WGS sequence"/>
</dbReference>
<organism evidence="3 4">
    <name type="scientific">Rhizoctonia solani 123E</name>
    <dbReference type="NCBI Taxonomy" id="1423351"/>
    <lineage>
        <taxon>Eukaryota</taxon>
        <taxon>Fungi</taxon>
        <taxon>Dikarya</taxon>
        <taxon>Basidiomycota</taxon>
        <taxon>Agaricomycotina</taxon>
        <taxon>Agaricomycetes</taxon>
        <taxon>Cantharellales</taxon>
        <taxon>Ceratobasidiaceae</taxon>
        <taxon>Rhizoctonia</taxon>
    </lineage>
</organism>
<evidence type="ECO:0000256" key="1">
    <source>
        <dbReference type="SAM" id="MobiDB-lite"/>
    </source>
</evidence>
<keyword evidence="3" id="KW-0548">Nucleotidyltransferase</keyword>
<reference evidence="3 4" key="1">
    <citation type="submission" date="2013-12" db="EMBL/GenBank/DDBJ databases">
        <authorList>
            <person name="Cubeta M."/>
            <person name="Pakala S."/>
            <person name="Fedorova N."/>
            <person name="Thomas E."/>
            <person name="Dean R."/>
            <person name="Jabaji S."/>
            <person name="Neate S."/>
            <person name="Toda T."/>
            <person name="Tavantzis S."/>
            <person name="Vilgalys R."/>
            <person name="Bharathan N."/>
            <person name="Pakala S."/>
            <person name="Losada L.S."/>
            <person name="Zafar N."/>
            <person name="Nierman W."/>
        </authorList>
    </citation>
    <scope>NUCLEOTIDE SEQUENCE [LARGE SCALE GENOMIC DNA]</scope>
    <source>
        <strain evidence="3 4">123E</strain>
    </source>
</reference>
<accession>A0A074RUH0</accession>
<dbReference type="PROSITE" id="PS50878">
    <property type="entry name" value="RT_POL"/>
    <property type="match status" value="1"/>
</dbReference>
<dbReference type="EMBL" id="AZST01000545">
    <property type="protein sequence ID" value="KEP48258.1"/>
    <property type="molecule type" value="Genomic_DNA"/>
</dbReference>
<dbReference type="Pfam" id="PF00078">
    <property type="entry name" value="RVT_1"/>
    <property type="match status" value="1"/>
</dbReference>
<proteinExistence type="predicted"/>
<name>A0A074RUH0_9AGAM</name>
<dbReference type="OrthoDB" id="3261222at2759"/>
<feature type="domain" description="Reverse transcriptase" evidence="2">
    <location>
        <begin position="526"/>
        <end position="802"/>
    </location>
</feature>
<keyword evidence="3" id="KW-0808">Transferase</keyword>
<comment type="caution">
    <text evidence="3">The sequence shown here is derived from an EMBL/GenBank/DDBJ whole genome shotgun (WGS) entry which is preliminary data.</text>
</comment>
<sequence>MFDFGNKFPSVFPSSLNLFNTTTQPSNTLGTGLLDWSTALGETSRLNQAPANENQTIMEPTLVDHYGRETPTPSRALSTVQGYAPPLPSMRSTPSILRSQCTPLGHRRAHPYRPKPPSSGCVPDPLYDWSSIASPTPSFSGSHALVALARQNQTRASIYQPVHAHSGSSSLLAAPPVPRLNGQALQTPGTTVPVPWLLSTPEYQTRAPPFLPASNRVSPGSTTPSTAPTSYHPNCQHINTSTRKGLECAVYLHEKPDHTDHFPIHTRLELSYEQAPTTVARNYKKVDWEEFERVLKDKLVDVPTQAINDREEFQVRLSTLTKAILDTIAEVVPMSVARPSTKRWWSEHLSELFRFRNNLYNRSRRHADEPRNPIHEEYHKASREFRQAVEQARTDCWNRYIDNVDGDALWRAHKYLKSLGTDTGSSRIPTLTTKQPDGSTMQSVTNADKSRTLYESFFPRPVAAPIPEHDYPEAATEFRIIDEKDVQNAISNLKPGKAPGPDGIPNEVFSNCSATLTSHLVPIYQATFALRYYPDEWKQATTIVLRKPERPDYSIPKAYRPIALLNVISKILSTCVANQLNQIVETMGLLPDHHFGGRAGRTCSDSMHLLTSFIKNAWRRRNVVAGLFLDVTGAYPNASPAILAHNMRKIGIPLEIVEWTERKLAGRTTVLKFDDYTSDPFEVTHGIDQGCPLSCIFYIIYNSDLIKVAKADQEELAAGYIDDVAFLVEAATFEEANEMLKDMMERRGGALEWAKVHTSEFALEKTALVGFKGRSSQVPAEVEIGGTVIKPVTSHKFLGVIFDEKLMWREQRQAVLKKATVWAQLIRRVCRVNHGLKPGAVRRLHDAIFLPKVTYAADVWWEPTVKIVGKKKKGAVGFTKRLQSVQRTVALAITGALRTSPTDALISHAGIYPIELELRRAAHRAAVRLAGIPAKNPIHEEVRREARRIGSRGRHPTTLRTLFITSNINPNDYATVPDTDDFSTSAKFLNPHIAVDKDTAIDEERHNSAEVKIYTDLNRNPILP</sequence>
<dbReference type="InterPro" id="IPR000477">
    <property type="entry name" value="RT_dom"/>
</dbReference>
<dbReference type="CDD" id="cd01650">
    <property type="entry name" value="RT_nLTR_like"/>
    <property type="match status" value="1"/>
</dbReference>
<dbReference type="SUPFAM" id="SSF56672">
    <property type="entry name" value="DNA/RNA polymerases"/>
    <property type="match status" value="1"/>
</dbReference>
<dbReference type="AlphaFoldDB" id="A0A074RUH0"/>
<feature type="region of interest" description="Disordered" evidence="1">
    <location>
        <begin position="209"/>
        <end position="235"/>
    </location>
</feature>
<evidence type="ECO:0000313" key="3">
    <source>
        <dbReference type="EMBL" id="KEP48258.1"/>
    </source>
</evidence>
<keyword evidence="4" id="KW-1185">Reference proteome</keyword>
<keyword evidence="3" id="KW-0695">RNA-directed DNA polymerase</keyword>
<dbReference type="STRING" id="1423351.A0A074RUH0"/>
<dbReference type="InterPro" id="IPR043502">
    <property type="entry name" value="DNA/RNA_pol_sf"/>
</dbReference>
<feature type="compositionally biased region" description="Low complexity" evidence="1">
    <location>
        <begin position="218"/>
        <end position="233"/>
    </location>
</feature>